<keyword evidence="2 3" id="KW-0408">Iron</keyword>
<evidence type="ECO:0000313" key="6">
    <source>
        <dbReference type="Proteomes" id="UP001396334"/>
    </source>
</evidence>
<dbReference type="InterPro" id="IPR005123">
    <property type="entry name" value="Oxoglu/Fe-dep_dioxygenase_dom"/>
</dbReference>
<dbReference type="Pfam" id="PF03171">
    <property type="entry name" value="2OG-FeII_Oxy"/>
    <property type="match status" value="1"/>
</dbReference>
<gene>
    <name evidence="5" type="ORF">V6N11_071702</name>
</gene>
<evidence type="ECO:0000259" key="4">
    <source>
        <dbReference type="PROSITE" id="PS51471"/>
    </source>
</evidence>
<dbReference type="EMBL" id="JBBPBN010000003">
    <property type="protein sequence ID" value="KAK9043357.1"/>
    <property type="molecule type" value="Genomic_DNA"/>
</dbReference>
<dbReference type="InterPro" id="IPR050295">
    <property type="entry name" value="Plant_2OG-oxidoreductases"/>
</dbReference>
<evidence type="ECO:0000313" key="5">
    <source>
        <dbReference type="EMBL" id="KAK9043357.1"/>
    </source>
</evidence>
<dbReference type="InterPro" id="IPR027443">
    <property type="entry name" value="IPNS-like_sf"/>
</dbReference>
<keyword evidence="6" id="KW-1185">Reference proteome</keyword>
<comment type="similarity">
    <text evidence="3">Belongs to the iron/ascorbate-dependent oxidoreductase family.</text>
</comment>
<evidence type="ECO:0000256" key="1">
    <source>
        <dbReference type="ARBA" id="ARBA00022723"/>
    </source>
</evidence>
<organism evidence="5 6">
    <name type="scientific">Hibiscus sabdariffa</name>
    <name type="common">roselle</name>
    <dbReference type="NCBI Taxonomy" id="183260"/>
    <lineage>
        <taxon>Eukaryota</taxon>
        <taxon>Viridiplantae</taxon>
        <taxon>Streptophyta</taxon>
        <taxon>Embryophyta</taxon>
        <taxon>Tracheophyta</taxon>
        <taxon>Spermatophyta</taxon>
        <taxon>Magnoliopsida</taxon>
        <taxon>eudicotyledons</taxon>
        <taxon>Gunneridae</taxon>
        <taxon>Pentapetalae</taxon>
        <taxon>rosids</taxon>
        <taxon>malvids</taxon>
        <taxon>Malvales</taxon>
        <taxon>Malvaceae</taxon>
        <taxon>Malvoideae</taxon>
        <taxon>Hibiscus</taxon>
    </lineage>
</organism>
<proteinExistence type="inferred from homology"/>
<keyword evidence="1 3" id="KW-0479">Metal-binding</keyword>
<reference evidence="5 6" key="1">
    <citation type="journal article" date="2024" name="G3 (Bethesda)">
        <title>Genome assembly of Hibiscus sabdariffa L. provides insights into metabolisms of medicinal natural products.</title>
        <authorList>
            <person name="Kim T."/>
        </authorList>
    </citation>
    <scope>NUCLEOTIDE SEQUENCE [LARGE SCALE GENOMIC DNA]</scope>
    <source>
        <strain evidence="5">TK-2024</strain>
        <tissue evidence="5">Old leaves</tissue>
    </source>
</reference>
<evidence type="ECO:0000256" key="2">
    <source>
        <dbReference type="ARBA" id="ARBA00023004"/>
    </source>
</evidence>
<comment type="caution">
    <text evidence="5">The sequence shown here is derived from an EMBL/GenBank/DDBJ whole genome shotgun (WGS) entry which is preliminary data.</text>
</comment>
<dbReference type="Gene3D" id="2.60.120.330">
    <property type="entry name" value="B-lactam Antibiotic, Isopenicillin N Synthase, Chain"/>
    <property type="match status" value="1"/>
</dbReference>
<name>A0ABR2U1K5_9ROSI</name>
<accession>A0ABR2U1K5</accession>
<dbReference type="PANTHER" id="PTHR47991">
    <property type="entry name" value="OXOGLUTARATE/IRON-DEPENDENT DIOXYGENASE"/>
    <property type="match status" value="1"/>
</dbReference>
<dbReference type="PRINTS" id="PR00682">
    <property type="entry name" value="IPNSYNTHASE"/>
</dbReference>
<feature type="domain" description="Fe2OG dioxygenase" evidence="4">
    <location>
        <begin position="179"/>
        <end position="282"/>
    </location>
</feature>
<evidence type="ECO:0000256" key="3">
    <source>
        <dbReference type="RuleBase" id="RU003682"/>
    </source>
</evidence>
<dbReference type="Proteomes" id="UP001396334">
    <property type="component" value="Unassembled WGS sequence"/>
</dbReference>
<keyword evidence="3" id="KW-0560">Oxidoreductase</keyword>
<dbReference type="PROSITE" id="PS51471">
    <property type="entry name" value="FE2OG_OXY"/>
    <property type="match status" value="1"/>
</dbReference>
<protein>
    <recommendedName>
        <fullName evidence="4">Fe2OG dioxygenase domain-containing protein</fullName>
    </recommendedName>
</protein>
<dbReference type="SUPFAM" id="SSF51197">
    <property type="entry name" value="Clavaminate synthase-like"/>
    <property type="match status" value="1"/>
</dbReference>
<sequence>METQTQAHNFPLPLDFDNVSTLLDSYAWSPTTLHSDDPCHYTNNDRKASLPVIDIGDPGAYDLFVSRNRVPNSAAVLLPTEQKLLAAWLPSKLCGYGSAYFQALYAKLMWSEVFGMTGSPVEHARNLWPQDHAKFCEVMEQCLAKMKTLCNKIVGIMPGSLGLTHEDDMNWFEPQNGSDQTQCLFHLNSYPVFPDPERGMGLAPHTDTSLITVVKQCNISGLQVYQDGAGWVPVEQVKGALVVNVGDLMQIVTNGKFKSLLHRVVVNSTCHCLATSFFLMASSDAEISPLRKLVDSAHQPLYRLVTGKEYFQLKYKFFNKALESIRL</sequence>
<dbReference type="InterPro" id="IPR044861">
    <property type="entry name" value="IPNS-like_FE2OG_OXY"/>
</dbReference>